<proteinExistence type="predicted"/>
<accession>A0A3D9CEN8</accession>
<dbReference type="Proteomes" id="UP000256686">
    <property type="component" value="Unassembled WGS sequence"/>
</dbReference>
<dbReference type="EMBL" id="QNVT01000001">
    <property type="protein sequence ID" value="REC64390.1"/>
    <property type="molecule type" value="Genomic_DNA"/>
</dbReference>
<reference evidence="2" key="1">
    <citation type="submission" date="2018-06" db="EMBL/GenBank/DDBJ databases">
        <authorList>
            <person name="Lum Nde A."/>
            <person name="Hugo C."/>
        </authorList>
    </citation>
    <scope>NUCLEOTIDE SEQUENCE [LARGE SCALE GENOMIC DNA]</scope>
    <source>
        <strain evidence="2">1_F178</strain>
    </source>
</reference>
<dbReference type="RefSeq" id="WP_115968470.1">
    <property type="nucleotide sequence ID" value="NZ_QNVT01000001.1"/>
</dbReference>
<comment type="caution">
    <text evidence="1">The sequence shown here is derived from an EMBL/GenBank/DDBJ whole genome shotgun (WGS) entry which is preliminary data.</text>
</comment>
<dbReference type="AlphaFoldDB" id="A0A3D9CEN8"/>
<evidence type="ECO:0000313" key="2">
    <source>
        <dbReference type="Proteomes" id="UP000256686"/>
    </source>
</evidence>
<evidence type="ECO:0000313" key="1">
    <source>
        <dbReference type="EMBL" id="REC64390.1"/>
    </source>
</evidence>
<gene>
    <name evidence="1" type="ORF">DRF65_02115</name>
</gene>
<organism evidence="1 2">
    <name type="scientific">Chryseobacterium pennae</name>
    <dbReference type="NCBI Taxonomy" id="2258962"/>
    <lineage>
        <taxon>Bacteria</taxon>
        <taxon>Pseudomonadati</taxon>
        <taxon>Bacteroidota</taxon>
        <taxon>Flavobacteriia</taxon>
        <taxon>Flavobacteriales</taxon>
        <taxon>Weeksellaceae</taxon>
        <taxon>Chryseobacterium group</taxon>
        <taxon>Chryseobacterium</taxon>
    </lineage>
</organism>
<name>A0A3D9CEN8_9FLAO</name>
<keyword evidence="2" id="KW-1185">Reference proteome</keyword>
<protein>
    <submittedName>
        <fullName evidence="1">Uncharacterized protein</fullName>
    </submittedName>
</protein>
<sequence>MLKKKLERFLMMQRRNWMNTSKLNKSRFKIKYENISMRMLRLEVLVFQTVVIFLLIFLETFRDKNLVLKLLKRLFLFLINKGIQARWLSAAKYEGGISTNLKSFQLTILGINYLEMAVLNTPTGRIVKKNGFTKVSVGDWDVFLI</sequence>